<keyword evidence="3" id="KW-0964">Secreted</keyword>
<feature type="domain" description="CNA-B" evidence="9">
    <location>
        <begin position="713"/>
        <end position="793"/>
    </location>
</feature>
<protein>
    <submittedName>
        <fullName evidence="12">Cna B-type domain-containing protein</fullName>
    </submittedName>
</protein>
<dbReference type="RefSeq" id="WP_311780987.1">
    <property type="nucleotide sequence ID" value="NZ_JALRMR010000020.1"/>
</dbReference>
<comment type="subcellular location">
    <subcellularLocation>
        <location evidence="1">Secreted</location>
        <location evidence="1">Cell wall</location>
        <topology evidence="1">Peptidoglycan-anchor</topology>
    </subcellularLocation>
</comment>
<feature type="domain" description="CNA-B" evidence="9">
    <location>
        <begin position="1072"/>
        <end position="1155"/>
    </location>
</feature>
<dbReference type="InterPro" id="IPR011252">
    <property type="entry name" value="Fibrogen-bd_dom1"/>
</dbReference>
<dbReference type="SUPFAM" id="SSF49401">
    <property type="entry name" value="Bacterial adhesins"/>
    <property type="match status" value="2"/>
</dbReference>
<comment type="caution">
    <text evidence="12">The sequence shown here is derived from an EMBL/GenBank/DDBJ whole genome shotgun (WGS) entry which is preliminary data.</text>
</comment>
<name>A0AAW8RGU1_CARDV</name>
<dbReference type="GO" id="GO:0005518">
    <property type="term" value="F:collagen binding"/>
    <property type="evidence" value="ECO:0007669"/>
    <property type="project" value="InterPro"/>
</dbReference>
<feature type="transmembrane region" description="Helical" evidence="6">
    <location>
        <begin position="1466"/>
        <end position="1486"/>
    </location>
</feature>
<dbReference type="Gene3D" id="2.60.40.10">
    <property type="entry name" value="Immunoglobulins"/>
    <property type="match status" value="1"/>
</dbReference>
<feature type="domain" description="CNA-B" evidence="9">
    <location>
        <begin position="903"/>
        <end position="975"/>
    </location>
</feature>
<keyword evidence="6" id="KW-0472">Membrane</keyword>
<evidence type="ECO:0000259" key="9">
    <source>
        <dbReference type="Pfam" id="PF05738"/>
    </source>
</evidence>
<keyword evidence="4" id="KW-0732">Signal</keyword>
<dbReference type="InterPro" id="IPR008456">
    <property type="entry name" value="Collagen-bd_dom"/>
</dbReference>
<dbReference type="InterPro" id="IPR008454">
    <property type="entry name" value="Collagen-bd_Cna-like_B-typ_dom"/>
</dbReference>
<dbReference type="InterPro" id="IPR041171">
    <property type="entry name" value="SDR_Ig"/>
</dbReference>
<evidence type="ECO:0000259" key="11">
    <source>
        <dbReference type="Pfam" id="PF17961"/>
    </source>
</evidence>
<evidence type="ECO:0000313" key="13">
    <source>
        <dbReference type="Proteomes" id="UP001249945"/>
    </source>
</evidence>
<feature type="domain" description="CNA-B" evidence="9">
    <location>
        <begin position="801"/>
        <end position="885"/>
    </location>
</feature>
<keyword evidence="6" id="KW-0812">Transmembrane</keyword>
<dbReference type="Pfam" id="PF17802">
    <property type="entry name" value="SpaA"/>
    <property type="match status" value="1"/>
</dbReference>
<dbReference type="Gene3D" id="2.60.40.1280">
    <property type="match status" value="1"/>
</dbReference>
<dbReference type="InterPro" id="IPR013783">
    <property type="entry name" value="Ig-like_fold"/>
</dbReference>
<evidence type="ECO:0000256" key="6">
    <source>
        <dbReference type="SAM" id="Phobius"/>
    </source>
</evidence>
<reference evidence="12" key="1">
    <citation type="submission" date="2022-04" db="EMBL/GenBank/DDBJ databases">
        <title>Draft genome sequences of lactic acid bacteria (LAB) strains involved in meat spoilage.</title>
        <authorList>
            <person name="Palevich N."/>
        </authorList>
    </citation>
    <scope>NUCLEOTIDE SEQUENCE</scope>
    <source>
        <strain evidence="12">9-14</strain>
    </source>
</reference>
<evidence type="ECO:0000259" key="8">
    <source>
        <dbReference type="Pfam" id="PF05737"/>
    </source>
</evidence>
<accession>A0AAW8RGU1</accession>
<dbReference type="Pfam" id="PF17961">
    <property type="entry name" value="Big_8"/>
    <property type="match status" value="1"/>
</dbReference>
<sequence length="1494" mass="167761">MIKRTNKGFSLFLIFALVFPMIIGGLTAVTTVANATELGRSKLVDSVKLEKTELYNGERIGISVTFSEKPGVKIKNGDTITMSLPPELVGIVSSAELKDPATGRVFGEAKIVKDQVICTFNQTAEELINVKGYFFFNIRVDSQTEGTISKTNDFGLDVDSIDYTVTNEKGDPGVVEDDRYPFFNKYGYMSEDGSNVITWQVFVNQPKKELAQNIGMDKMVIIEDTSANDQTLLADSFRYFVEDRAKNFHWLTKEEFQQYGTLEIDSTNQNHFSVKLHAKELSTKKFGIVYDTKVNDLGKLEYKNDYKVNYQITGEEQIIEEGTSAAENINAGAGGSGDLPEKGSARLVKSLENNDSTFLSGITFELFNSQNQSLGEYQTDENGQINVKEMALGSYYFKETKAPDQFQFDESKQYPFEIKESSTTGELVKVSNGIKKTSLNLKKVWIGPARDQIEVKIYADGRDINQQVTLSKAYNWELLVTNLDQYNLDGTPIEYTVKEVNVPAGFESIVTGDATQGFTITNKNIETVSIPVAKKWVGQPLDSVEVYLKRNNKVTTQVLKLSAENNWQASFDQLPKYDKAGNEIVYSIVEADLAGFSAFYEGNPATGYTITNVRTASISIPVLKKWIGPVGKPVTLELVANDKETGRFVRVGHSNNWQSHFTNLPQYDETGKEIHYTVLEKDKPENYTSVVTGDSSKGFIVTNTNSEKITIPVTKKWLGPIGEKVTLQLIQDGKATQQTLTLTSQENWQGTFSELSKYAADGHEINYTIKEEAIPNYSASIKGDVKQGFTVTNMNMEEVEIPVTKKWNGEKQQSVKIYAKANGVLLKDSFIELSESNQWKGSIKELPKYSPDGKEINYTVVESQLDGYATTYEGDALKGYTVTNTRTESISIPISKKWVGPIGENVTINLLTNGKETGRQAVLKADQNWKARFTNLPKYDSEGQLIRYTISEVNSEQYDVSITGDATEGFVVTNTNNEKVTIPVSKKWHGPVGDSVTIFLYDNQNIKLKELTLNEENSWQGKFEQLPKYQKNGSLINYFVREEAVENYRPSITGNVKEGYLVTNTNTEKTAVKVTKKWVGPIAGRIQINLVKDGQMVNRFVNLDKSNQWEATFDNLDKYNQDGTEIEYTIVETVGYKNYDEKIEKQGKNNFVVTNANNETVTIPVQKKWVGPVGTAVTIQLEQNGAEYQQIELNAANEWKSLFSELPKYDSTGKEYRYTIKELAMENYLATISGDSQQGYTVTNQNTETIEIPVTKKWIGPASEAVTFHLEQNGVELKNTLTLTELTEWKGSFKNLPKYDSKGQEYRYTIIEEKNAAYQEEITGNQEKGFSVTNRNIETLAIPVIKRWQGPKADQVVIYLEQNGTRQMNSLILNDSTNWKGVFENLPKYDKNGQLYHYTIVEEALPGYQVKITGDSQRGFVVTNTFIPSKEIEKNPLVLTGLARQTDREMSVAKDAKLPQTGESKFNLGLLLGSFSLLLGGIHYLGNVRKRVWK</sequence>
<keyword evidence="5" id="KW-0572">Peptidoglycan-anchor</keyword>
<feature type="domain" description="SDR-like Ig" evidence="11">
    <location>
        <begin position="56"/>
        <end position="144"/>
    </location>
</feature>
<feature type="domain" description="CNA-B" evidence="9">
    <location>
        <begin position="1253"/>
        <end position="1334"/>
    </location>
</feature>
<evidence type="ECO:0000256" key="5">
    <source>
        <dbReference type="ARBA" id="ARBA00023088"/>
    </source>
</evidence>
<organism evidence="12 13">
    <name type="scientific">Carnobacterium divergens</name>
    <name type="common">Lactobacillus divergens</name>
    <dbReference type="NCBI Taxonomy" id="2748"/>
    <lineage>
        <taxon>Bacteria</taxon>
        <taxon>Bacillati</taxon>
        <taxon>Bacillota</taxon>
        <taxon>Bacilli</taxon>
        <taxon>Lactobacillales</taxon>
        <taxon>Carnobacteriaceae</taxon>
        <taxon>Carnobacterium</taxon>
    </lineage>
</organism>
<evidence type="ECO:0000256" key="4">
    <source>
        <dbReference type="ARBA" id="ARBA00022729"/>
    </source>
</evidence>
<feature type="domain" description="CNA-B" evidence="9">
    <location>
        <begin position="532"/>
        <end position="612"/>
    </location>
</feature>
<feature type="domain" description="CNA-B" evidence="9">
    <location>
        <begin position="984"/>
        <end position="1065"/>
    </location>
</feature>
<dbReference type="SUPFAM" id="SSF49478">
    <property type="entry name" value="Cna protein B-type domain"/>
    <property type="match status" value="12"/>
</dbReference>
<feature type="domain" description="Gram-positive cocci surface proteins LPxTG" evidence="7">
    <location>
        <begin position="1454"/>
        <end position="1481"/>
    </location>
</feature>
<gene>
    <name evidence="12" type="ORF">MX635_12960</name>
</gene>
<evidence type="ECO:0000259" key="10">
    <source>
        <dbReference type="Pfam" id="PF17802"/>
    </source>
</evidence>
<feature type="domain" description="CNA-B" evidence="9">
    <location>
        <begin position="449"/>
        <end position="523"/>
    </location>
</feature>
<dbReference type="EMBL" id="JALRMR010000020">
    <property type="protein sequence ID" value="MDT1975311.1"/>
    <property type="molecule type" value="Genomic_DNA"/>
</dbReference>
<dbReference type="InterPro" id="IPR019931">
    <property type="entry name" value="LPXTG_anchor"/>
</dbReference>
<dbReference type="InterPro" id="IPR008966">
    <property type="entry name" value="Adhesion_dom_sf"/>
</dbReference>
<feature type="domain" description="CNA-B" evidence="9">
    <location>
        <begin position="1165"/>
        <end position="1245"/>
    </location>
</feature>
<feature type="domain" description="CNA-B" evidence="9">
    <location>
        <begin position="632"/>
        <end position="704"/>
    </location>
</feature>
<dbReference type="Pfam" id="PF05737">
    <property type="entry name" value="Collagen_bind"/>
    <property type="match status" value="1"/>
</dbReference>
<keyword evidence="6" id="KW-1133">Transmembrane helix</keyword>
<feature type="domain" description="CNA-B" evidence="9">
    <location>
        <begin position="1345"/>
        <end position="1425"/>
    </location>
</feature>
<proteinExistence type="predicted"/>
<dbReference type="Pfam" id="PF05738">
    <property type="entry name" value="Cna_B"/>
    <property type="match status" value="11"/>
</dbReference>
<feature type="domain" description="Collagen binding" evidence="8">
    <location>
        <begin position="181"/>
        <end position="313"/>
    </location>
</feature>
<dbReference type="InterPro" id="IPR041033">
    <property type="entry name" value="SpaA_PFL_dom_1"/>
</dbReference>
<evidence type="ECO:0000256" key="1">
    <source>
        <dbReference type="ARBA" id="ARBA00004168"/>
    </source>
</evidence>
<dbReference type="Pfam" id="PF00746">
    <property type="entry name" value="Gram_pos_anchor"/>
    <property type="match status" value="1"/>
</dbReference>
<dbReference type="Proteomes" id="UP001249945">
    <property type="component" value="Unassembled WGS sequence"/>
</dbReference>
<feature type="domain" description="SpaA-like prealbumin fold" evidence="10">
    <location>
        <begin position="351"/>
        <end position="426"/>
    </location>
</feature>
<dbReference type="CDD" id="cd00222">
    <property type="entry name" value="CollagenBindB"/>
    <property type="match status" value="11"/>
</dbReference>
<keyword evidence="2" id="KW-0134">Cell wall</keyword>
<dbReference type="Gene3D" id="2.60.40.1140">
    <property type="entry name" value="Collagen-binding surface protein Cna, B-type domain"/>
    <property type="match status" value="11"/>
</dbReference>
<dbReference type="Gene3D" id="2.60.40.740">
    <property type="match status" value="1"/>
</dbReference>
<evidence type="ECO:0000313" key="12">
    <source>
        <dbReference type="EMBL" id="MDT1975311.1"/>
    </source>
</evidence>
<evidence type="ECO:0000256" key="3">
    <source>
        <dbReference type="ARBA" id="ARBA00022525"/>
    </source>
</evidence>
<evidence type="ECO:0000256" key="2">
    <source>
        <dbReference type="ARBA" id="ARBA00022512"/>
    </source>
</evidence>
<evidence type="ECO:0000259" key="7">
    <source>
        <dbReference type="Pfam" id="PF00746"/>
    </source>
</evidence>
<dbReference type="GO" id="GO:0007155">
    <property type="term" value="P:cell adhesion"/>
    <property type="evidence" value="ECO:0007669"/>
    <property type="project" value="InterPro"/>
</dbReference>